<dbReference type="SUPFAM" id="SSF51182">
    <property type="entry name" value="RmlC-like cupins"/>
    <property type="match status" value="1"/>
</dbReference>
<dbReference type="PANTHER" id="PTHR37694:SF1">
    <property type="entry name" value="SLR8022 PROTEIN"/>
    <property type="match status" value="1"/>
</dbReference>
<proteinExistence type="predicted"/>
<organism evidence="1 2">
    <name type="scientific">Algoriphagus aquimarinus</name>
    <dbReference type="NCBI Taxonomy" id="237018"/>
    <lineage>
        <taxon>Bacteria</taxon>
        <taxon>Pseudomonadati</taxon>
        <taxon>Bacteroidota</taxon>
        <taxon>Cytophagia</taxon>
        <taxon>Cytophagales</taxon>
        <taxon>Cyclobacteriaceae</taxon>
        <taxon>Algoriphagus</taxon>
    </lineage>
</organism>
<sequence length="116" mass="12736">MGNKEFEKSMTYRLVDTVDYVPGSVVIKSILTKQTGTVTVSSFDAGETMLTKTSPFDNLIQIIDGVAEIIIEDTSSMVEVGQSIIIPAHTRNRIKANSQFKMLSTIIKSGYEDVSL</sequence>
<dbReference type="Gene3D" id="2.60.120.10">
    <property type="entry name" value="Jelly Rolls"/>
    <property type="match status" value="1"/>
</dbReference>
<gene>
    <name evidence="1" type="ORF">ESV85_14080</name>
</gene>
<dbReference type="InterPro" id="IPR014710">
    <property type="entry name" value="RmlC-like_jellyroll"/>
</dbReference>
<reference evidence="1 2" key="1">
    <citation type="submission" date="2019-08" db="EMBL/GenBank/DDBJ databases">
        <title>Genomes sequence of Algoriphagus aquimarinus ACAM450.</title>
        <authorList>
            <person name="Bowman J.P."/>
        </authorList>
    </citation>
    <scope>NUCLEOTIDE SEQUENCE [LARGE SCALE GENOMIC DNA]</scope>
    <source>
        <strain evidence="1 2">ACAM 450</strain>
    </source>
</reference>
<protein>
    <submittedName>
        <fullName evidence="1">Cupin</fullName>
    </submittedName>
</protein>
<evidence type="ECO:0000313" key="1">
    <source>
        <dbReference type="EMBL" id="TXE08938.1"/>
    </source>
</evidence>
<dbReference type="PANTHER" id="PTHR37694">
    <property type="entry name" value="SLR8022 PROTEIN"/>
    <property type="match status" value="1"/>
</dbReference>
<dbReference type="InterPro" id="IPR011051">
    <property type="entry name" value="RmlC_Cupin_sf"/>
</dbReference>
<comment type="caution">
    <text evidence="1">The sequence shown here is derived from an EMBL/GenBank/DDBJ whole genome shotgun (WGS) entry which is preliminary data.</text>
</comment>
<dbReference type="AlphaFoldDB" id="A0A5C7AJZ6"/>
<dbReference type="OrthoDB" id="1121052at2"/>
<accession>A0A5C7AJZ6</accession>
<dbReference type="EMBL" id="VORW01000009">
    <property type="protein sequence ID" value="TXE08938.1"/>
    <property type="molecule type" value="Genomic_DNA"/>
</dbReference>
<dbReference type="Proteomes" id="UP000321935">
    <property type="component" value="Unassembled WGS sequence"/>
</dbReference>
<name>A0A5C7AJZ6_9BACT</name>
<dbReference type="CDD" id="cd02230">
    <property type="entry name" value="cupin_HP0902-like"/>
    <property type="match status" value="1"/>
</dbReference>
<dbReference type="RefSeq" id="WP_146918606.1">
    <property type="nucleotide sequence ID" value="NZ_VORW01000009.1"/>
</dbReference>
<evidence type="ECO:0000313" key="2">
    <source>
        <dbReference type="Proteomes" id="UP000321935"/>
    </source>
</evidence>